<dbReference type="OMA" id="MLCNLRV"/>
<dbReference type="GO" id="GO:0071108">
    <property type="term" value="P:protein K48-linked deubiquitination"/>
    <property type="evidence" value="ECO:0007669"/>
    <property type="project" value="InterPro"/>
</dbReference>
<keyword evidence="4" id="KW-0645">Protease</keyword>
<dbReference type="EMBL" id="LJSK01000039">
    <property type="protein sequence ID" value="KPI88811.1"/>
    <property type="molecule type" value="Genomic_DNA"/>
</dbReference>
<comment type="caution">
    <text evidence="13">The sequence shown here is derived from an EMBL/GenBank/DDBJ whole genome shotgun (WGS) entry which is preliminary data.</text>
</comment>
<dbReference type="EC" id="3.4.19.12" evidence="3"/>
<feature type="compositionally biased region" description="Basic and acidic residues" evidence="11">
    <location>
        <begin position="197"/>
        <end position="207"/>
    </location>
</feature>
<dbReference type="Proteomes" id="UP000038009">
    <property type="component" value="Unassembled WGS sequence"/>
</dbReference>
<proteinExistence type="inferred from homology"/>
<evidence type="ECO:0000256" key="2">
    <source>
        <dbReference type="ARBA" id="ARBA00011074"/>
    </source>
</evidence>
<evidence type="ECO:0000256" key="7">
    <source>
        <dbReference type="ARBA" id="ARBA00022807"/>
    </source>
</evidence>
<evidence type="ECO:0000256" key="9">
    <source>
        <dbReference type="ARBA" id="ARBA00039781"/>
    </source>
</evidence>
<comment type="similarity">
    <text evidence="2">Belongs to the MINDY deubiquitinase family. FAM188 subfamily.</text>
</comment>
<evidence type="ECO:0000256" key="11">
    <source>
        <dbReference type="SAM" id="MobiDB-lite"/>
    </source>
</evidence>
<dbReference type="PANTHER" id="PTHR12473">
    <property type="entry name" value="UBIQUITIN CARBOXYL-TERMINAL HYDROLASE MINDY-4-RELATED"/>
    <property type="match status" value="1"/>
</dbReference>
<keyword evidence="7" id="KW-0788">Thiol protease</keyword>
<evidence type="ECO:0000256" key="8">
    <source>
        <dbReference type="ARBA" id="ARBA00037630"/>
    </source>
</evidence>
<evidence type="ECO:0000259" key="12">
    <source>
        <dbReference type="SMART" id="SM01174"/>
    </source>
</evidence>
<dbReference type="OrthoDB" id="10263628at2759"/>
<evidence type="ECO:0000256" key="5">
    <source>
        <dbReference type="ARBA" id="ARBA00022786"/>
    </source>
</evidence>
<dbReference type="InterPro" id="IPR025257">
    <property type="entry name" value="MINDY-3/4_CD"/>
</dbReference>
<dbReference type="InterPro" id="IPR039785">
    <property type="entry name" value="MINY3/4"/>
</dbReference>
<keyword evidence="6" id="KW-0378">Hydrolase</keyword>
<feature type="compositionally biased region" description="Basic and acidic residues" evidence="11">
    <location>
        <begin position="155"/>
        <end position="172"/>
    </location>
</feature>
<evidence type="ECO:0000313" key="14">
    <source>
        <dbReference type="Proteomes" id="UP000038009"/>
    </source>
</evidence>
<keyword evidence="14" id="KW-1185">Reference proteome</keyword>
<feature type="domain" description="Deubiquitinating enzyme MINDY-3/4 conserved" evidence="12">
    <location>
        <begin position="317"/>
        <end position="670"/>
    </location>
</feature>
<dbReference type="GO" id="GO:0004843">
    <property type="term" value="F:cysteine-type deubiquitinase activity"/>
    <property type="evidence" value="ECO:0007669"/>
    <property type="project" value="UniProtKB-EC"/>
</dbReference>
<dbReference type="SMART" id="SM01174">
    <property type="entry name" value="DUF4205"/>
    <property type="match status" value="1"/>
</dbReference>
<accession>A0A0N1ILT4</accession>
<feature type="region of interest" description="Disordered" evidence="11">
    <location>
        <begin position="130"/>
        <end position="251"/>
    </location>
</feature>
<feature type="compositionally biased region" description="Low complexity" evidence="11">
    <location>
        <begin position="181"/>
        <end position="196"/>
    </location>
</feature>
<dbReference type="Pfam" id="PF13898">
    <property type="entry name" value="MINDY-3_4_CD"/>
    <property type="match status" value="1"/>
</dbReference>
<organism evidence="13 14">
    <name type="scientific">Leptomonas seymouri</name>
    <dbReference type="NCBI Taxonomy" id="5684"/>
    <lineage>
        <taxon>Eukaryota</taxon>
        <taxon>Discoba</taxon>
        <taxon>Euglenozoa</taxon>
        <taxon>Kinetoplastea</taxon>
        <taxon>Metakinetoplastina</taxon>
        <taxon>Trypanosomatida</taxon>
        <taxon>Trypanosomatidae</taxon>
        <taxon>Leishmaniinae</taxon>
        <taxon>Leptomonas</taxon>
    </lineage>
</organism>
<evidence type="ECO:0000313" key="13">
    <source>
        <dbReference type="EMBL" id="KPI88811.1"/>
    </source>
</evidence>
<feature type="compositionally biased region" description="Basic residues" evidence="11">
    <location>
        <begin position="132"/>
        <end position="143"/>
    </location>
</feature>
<evidence type="ECO:0000256" key="10">
    <source>
        <dbReference type="ARBA" id="ARBA00041360"/>
    </source>
</evidence>
<evidence type="ECO:0000256" key="3">
    <source>
        <dbReference type="ARBA" id="ARBA00012759"/>
    </source>
</evidence>
<reference evidence="13 14" key="1">
    <citation type="journal article" date="2015" name="PLoS Pathog.">
        <title>Leptomonas seymouri: Adaptations to the Dixenous Life Cycle Analyzed by Genome Sequencing, Transcriptome Profiling and Co-infection with Leishmania donovani.</title>
        <authorList>
            <person name="Kraeva N."/>
            <person name="Butenko A."/>
            <person name="Hlavacova J."/>
            <person name="Kostygov A."/>
            <person name="Myskova J."/>
            <person name="Grybchuk D."/>
            <person name="Lestinova T."/>
            <person name="Votypka J."/>
            <person name="Volf P."/>
            <person name="Opperdoes F."/>
            <person name="Flegontov P."/>
            <person name="Lukes J."/>
            <person name="Yurchenko V."/>
        </authorList>
    </citation>
    <scope>NUCLEOTIDE SEQUENCE [LARGE SCALE GENOMIC DNA]</scope>
    <source>
        <strain evidence="13 14">ATCC 30220</strain>
    </source>
</reference>
<evidence type="ECO:0000256" key="4">
    <source>
        <dbReference type="ARBA" id="ARBA00022670"/>
    </source>
</evidence>
<sequence>MPPKKLKDLSDAPVYKMTHEEQVQLLSDALLREYMHRRGFSVTLKAFDEEHPRNDNTISSRAVMCDLMALHPEDQQRMKGEGIETIMEMLCNLRVERRLEVEQLTAEVEAPLPTVPAKYDALKAKLEERAARREKKQKRKKEKKLLLGERASGAGDEHTRSNTKARPPEAEARPGMTIDDLLGSSRSSSGSALSESNEAKADRERHPQGHGSGKSSSKHAKPNRASSDAIVGPPLSPPPVAPSAANAVPTGPRVQPAWMELERNAKSKKGVHHGGPEEGHDDGDADTSGDDEDDADPAILGGNPLDNELHDELSAAFQLLCGFDGSLTHAVVEQGFTFDEDLDCALIQWRPGGCDAVVAPVQAFVAAFFYEKEVYVKKKQRQLDCLLRALSTVLEQAQPNASKVVLIDGGWKLQDGQARFTRSVLRRQASSTRTRCWTQLRSAEEVREVLRSTLLTEDRWMKPRGNGLLNFVFSLLLSRGVDVVHKELAAAAAASNCERPTLLSSSADGHATVALANLVLSGRVISFCHNGVQNGDQVGYAAKLKCGMLLGHAASADGDAPLPSSAYTHSMDPVFPSWVLQHRNHYSNLYMKKDTRTVFQQKLNLGGSATEELVYWDAATEDDPYTLTVTVRSISLGLGHGSGARNAKSFVNTAITSVPLWASAEVNWNGEAPLRE</sequence>
<dbReference type="VEuPathDB" id="TriTrypDB:Lsey_0039_0070"/>
<comment type="catalytic activity">
    <reaction evidence="1">
        <text>Thiol-dependent hydrolysis of ester, thioester, amide, peptide and isopeptide bonds formed by the C-terminal Gly of ubiquitin (a 76-residue protein attached to proteins as an intracellular targeting signal).</text>
        <dbReference type="EC" id="3.4.19.12"/>
    </reaction>
</comment>
<keyword evidence="5" id="KW-0833">Ubl conjugation pathway</keyword>
<evidence type="ECO:0000256" key="6">
    <source>
        <dbReference type="ARBA" id="ARBA00022801"/>
    </source>
</evidence>
<dbReference type="PANTHER" id="PTHR12473:SF8">
    <property type="entry name" value="UBIQUITIN CARBOXYL-TERMINAL HYDROLASE MINDY-4-RELATED"/>
    <property type="match status" value="1"/>
</dbReference>
<dbReference type="Pfam" id="PF26038">
    <property type="entry name" value="Dimer_MINDY4_N"/>
    <property type="match status" value="1"/>
</dbReference>
<dbReference type="InterPro" id="IPR059022">
    <property type="entry name" value="MINDY4_N"/>
</dbReference>
<feature type="region of interest" description="Disordered" evidence="11">
    <location>
        <begin position="266"/>
        <end position="305"/>
    </location>
</feature>
<dbReference type="GO" id="GO:1990380">
    <property type="term" value="F:K48-linked deubiquitinase activity"/>
    <property type="evidence" value="ECO:0007669"/>
    <property type="project" value="InterPro"/>
</dbReference>
<feature type="compositionally biased region" description="Acidic residues" evidence="11">
    <location>
        <begin position="279"/>
        <end position="296"/>
    </location>
</feature>
<dbReference type="AlphaFoldDB" id="A0A0N1ILT4"/>
<name>A0A0N1ILT4_LEPSE</name>
<evidence type="ECO:0000256" key="1">
    <source>
        <dbReference type="ARBA" id="ARBA00000707"/>
    </source>
</evidence>
<protein>
    <recommendedName>
        <fullName evidence="9">Probable ubiquitin carboxyl-terminal hydrolase MINDY-4</fullName>
        <ecNumber evidence="3">3.4.19.12</ecNumber>
    </recommendedName>
    <alternativeName>
        <fullName evidence="10">Probable deubiquitinating enzyme MINDY-4</fullName>
    </alternativeName>
</protein>
<gene>
    <name evidence="13" type="ORF">ABL78_2070</name>
</gene>
<comment type="function">
    <text evidence="8">Probable hydrolase that can remove 'Lys-48'-linked conjugated ubiquitin from proteins.</text>
</comment>
<dbReference type="GO" id="GO:0006508">
    <property type="term" value="P:proteolysis"/>
    <property type="evidence" value="ECO:0007669"/>
    <property type="project" value="UniProtKB-KW"/>
</dbReference>